<accession>A0A6S7LM09</accession>
<dbReference type="EMBL" id="CACRXK020024311">
    <property type="protein sequence ID" value="CAB4038522.1"/>
    <property type="molecule type" value="Genomic_DNA"/>
</dbReference>
<reference evidence="1" key="1">
    <citation type="submission" date="2020-04" db="EMBL/GenBank/DDBJ databases">
        <authorList>
            <person name="Alioto T."/>
            <person name="Alioto T."/>
            <person name="Gomez Garrido J."/>
        </authorList>
    </citation>
    <scope>NUCLEOTIDE SEQUENCE</scope>
    <source>
        <strain evidence="1">A484AB</strain>
    </source>
</reference>
<evidence type="ECO:0000313" key="1">
    <source>
        <dbReference type="EMBL" id="CAB4038522.1"/>
    </source>
</evidence>
<proteinExistence type="predicted"/>
<sequence>MSGTKFLGNIIRSTSRIASQMHPGICRGIGKNITQSKRKLCTLAALNWNADVLNTKFVKKSVSKFSYSSPITLGCLSTIQPLLIETSDNSCCDMLECLGGDEDGDTWSYI</sequence>
<comment type="caution">
    <text evidence="1">The sequence shown here is derived from an EMBL/GenBank/DDBJ whole genome shotgun (WGS) entry which is preliminary data.</text>
</comment>
<evidence type="ECO:0000313" key="2">
    <source>
        <dbReference type="Proteomes" id="UP001152795"/>
    </source>
</evidence>
<gene>
    <name evidence="1" type="ORF">PACLA_8A015458</name>
</gene>
<keyword evidence="2" id="KW-1185">Reference proteome</keyword>
<name>A0A6S7LM09_PARCT</name>
<dbReference type="Proteomes" id="UP001152795">
    <property type="component" value="Unassembled WGS sequence"/>
</dbReference>
<protein>
    <submittedName>
        <fullName evidence="1">Uncharacterized protein</fullName>
    </submittedName>
</protein>
<organism evidence="1 2">
    <name type="scientific">Paramuricea clavata</name>
    <name type="common">Red gorgonian</name>
    <name type="synonym">Violescent sea-whip</name>
    <dbReference type="NCBI Taxonomy" id="317549"/>
    <lineage>
        <taxon>Eukaryota</taxon>
        <taxon>Metazoa</taxon>
        <taxon>Cnidaria</taxon>
        <taxon>Anthozoa</taxon>
        <taxon>Octocorallia</taxon>
        <taxon>Malacalcyonacea</taxon>
        <taxon>Plexauridae</taxon>
        <taxon>Paramuricea</taxon>
    </lineage>
</organism>
<dbReference type="AlphaFoldDB" id="A0A6S7LM09"/>